<keyword evidence="2" id="KW-1185">Reference proteome</keyword>
<dbReference type="EMBL" id="ML977324">
    <property type="protein sequence ID" value="KAF2115085.1"/>
    <property type="molecule type" value="Genomic_DNA"/>
</dbReference>
<name>A0A6A5Z722_9PLEO</name>
<dbReference type="OrthoDB" id="3789307at2759"/>
<dbReference type="Proteomes" id="UP000799770">
    <property type="component" value="Unassembled WGS sequence"/>
</dbReference>
<reference evidence="1" key="1">
    <citation type="journal article" date="2020" name="Stud. Mycol.">
        <title>101 Dothideomycetes genomes: a test case for predicting lifestyles and emergence of pathogens.</title>
        <authorList>
            <person name="Haridas S."/>
            <person name="Albert R."/>
            <person name="Binder M."/>
            <person name="Bloem J."/>
            <person name="Labutti K."/>
            <person name="Salamov A."/>
            <person name="Andreopoulos B."/>
            <person name="Baker S."/>
            <person name="Barry K."/>
            <person name="Bills G."/>
            <person name="Bluhm B."/>
            <person name="Cannon C."/>
            <person name="Castanera R."/>
            <person name="Culley D."/>
            <person name="Daum C."/>
            <person name="Ezra D."/>
            <person name="Gonzalez J."/>
            <person name="Henrissat B."/>
            <person name="Kuo A."/>
            <person name="Liang C."/>
            <person name="Lipzen A."/>
            <person name="Lutzoni F."/>
            <person name="Magnuson J."/>
            <person name="Mondo S."/>
            <person name="Nolan M."/>
            <person name="Ohm R."/>
            <person name="Pangilinan J."/>
            <person name="Park H.-J."/>
            <person name="Ramirez L."/>
            <person name="Alfaro M."/>
            <person name="Sun H."/>
            <person name="Tritt A."/>
            <person name="Yoshinaga Y."/>
            <person name="Zwiers L.-H."/>
            <person name="Turgeon B."/>
            <person name="Goodwin S."/>
            <person name="Spatafora J."/>
            <person name="Crous P."/>
            <person name="Grigoriev I."/>
        </authorList>
    </citation>
    <scope>NUCLEOTIDE SEQUENCE</scope>
    <source>
        <strain evidence="1">CBS 627.86</strain>
    </source>
</reference>
<dbReference type="AlphaFoldDB" id="A0A6A5Z722"/>
<sequence length="242" mass="27535">MSVSDHPPPPYTHTPTVMKASLDNTIFLQRSIIEILAFAYKISSTELSAALQATTLPNIIYTKDNTSYSLSAVEHENLFELAQAVRRCTDRVAKNNYSLLSTSDIALIHSNIIKPCQELGITAAYICYLLSYYSKHRCNPSKHHLAFAYFSTSWLWRRRSDIAQTTLQKQMISDDILVEYIAPWDALRVLLGTGISRMRVRHVHVTRSLERTTYGWVSQKNMLEVVEQRVSHDAPAQDESNS</sequence>
<protein>
    <submittedName>
        <fullName evidence="1">Uncharacterized protein</fullName>
    </submittedName>
</protein>
<proteinExistence type="predicted"/>
<evidence type="ECO:0000313" key="1">
    <source>
        <dbReference type="EMBL" id="KAF2115085.1"/>
    </source>
</evidence>
<gene>
    <name evidence="1" type="ORF">BDV96DRAFT_600220</name>
</gene>
<evidence type="ECO:0000313" key="2">
    <source>
        <dbReference type="Proteomes" id="UP000799770"/>
    </source>
</evidence>
<organism evidence="1 2">
    <name type="scientific">Lophiotrema nucula</name>
    <dbReference type="NCBI Taxonomy" id="690887"/>
    <lineage>
        <taxon>Eukaryota</taxon>
        <taxon>Fungi</taxon>
        <taxon>Dikarya</taxon>
        <taxon>Ascomycota</taxon>
        <taxon>Pezizomycotina</taxon>
        <taxon>Dothideomycetes</taxon>
        <taxon>Pleosporomycetidae</taxon>
        <taxon>Pleosporales</taxon>
        <taxon>Lophiotremataceae</taxon>
        <taxon>Lophiotrema</taxon>
    </lineage>
</organism>
<accession>A0A6A5Z722</accession>